<dbReference type="PANTHER" id="PTHR40465">
    <property type="entry name" value="CHROMOSOME 1, WHOLE GENOME SHOTGUN SEQUENCE"/>
    <property type="match status" value="1"/>
</dbReference>
<evidence type="ECO:0000256" key="1">
    <source>
        <dbReference type="SAM" id="Phobius"/>
    </source>
</evidence>
<gene>
    <name evidence="3" type="ORF">VNI00_012357</name>
</gene>
<keyword evidence="1" id="KW-0812">Transmembrane</keyword>
<feature type="transmembrane region" description="Helical" evidence="1">
    <location>
        <begin position="205"/>
        <end position="227"/>
    </location>
</feature>
<evidence type="ECO:0000259" key="2">
    <source>
        <dbReference type="Pfam" id="PF20152"/>
    </source>
</evidence>
<organism evidence="3 4">
    <name type="scientific">Paramarasmius palmivorus</name>
    <dbReference type="NCBI Taxonomy" id="297713"/>
    <lineage>
        <taxon>Eukaryota</taxon>
        <taxon>Fungi</taxon>
        <taxon>Dikarya</taxon>
        <taxon>Basidiomycota</taxon>
        <taxon>Agaricomycotina</taxon>
        <taxon>Agaricomycetes</taxon>
        <taxon>Agaricomycetidae</taxon>
        <taxon>Agaricales</taxon>
        <taxon>Marasmiineae</taxon>
        <taxon>Marasmiaceae</taxon>
        <taxon>Paramarasmius</taxon>
    </lineage>
</organism>
<keyword evidence="1" id="KW-0472">Membrane</keyword>
<feature type="transmembrane region" description="Helical" evidence="1">
    <location>
        <begin position="73"/>
        <end position="91"/>
    </location>
</feature>
<feature type="transmembrane region" description="Helical" evidence="1">
    <location>
        <begin position="98"/>
        <end position="117"/>
    </location>
</feature>
<accession>A0AAW0C6E4</accession>
<dbReference type="Proteomes" id="UP001383192">
    <property type="component" value="Unassembled WGS sequence"/>
</dbReference>
<keyword evidence="4" id="KW-1185">Reference proteome</keyword>
<evidence type="ECO:0000313" key="3">
    <source>
        <dbReference type="EMBL" id="KAK7034510.1"/>
    </source>
</evidence>
<proteinExistence type="predicted"/>
<dbReference type="PANTHER" id="PTHR40465:SF1">
    <property type="entry name" value="DUF6534 DOMAIN-CONTAINING PROTEIN"/>
    <property type="match status" value="1"/>
</dbReference>
<reference evidence="3 4" key="1">
    <citation type="submission" date="2024-01" db="EMBL/GenBank/DDBJ databases">
        <title>A draft genome for a cacao thread blight-causing isolate of Paramarasmius palmivorus.</title>
        <authorList>
            <person name="Baruah I.K."/>
            <person name="Bukari Y."/>
            <person name="Amoako-Attah I."/>
            <person name="Meinhardt L.W."/>
            <person name="Bailey B.A."/>
            <person name="Cohen S.P."/>
        </authorList>
    </citation>
    <scope>NUCLEOTIDE SEQUENCE [LARGE SCALE GENOMIC DNA]</scope>
    <source>
        <strain evidence="3 4">GH-12</strain>
    </source>
</reference>
<keyword evidence="1" id="KW-1133">Transmembrane helix</keyword>
<name>A0AAW0C6E4_9AGAR</name>
<feature type="domain" description="DUF6534" evidence="2">
    <location>
        <begin position="212"/>
        <end position="298"/>
    </location>
</feature>
<feature type="transmembrane region" description="Helical" evidence="1">
    <location>
        <begin position="169"/>
        <end position="193"/>
    </location>
</feature>
<dbReference type="InterPro" id="IPR045339">
    <property type="entry name" value="DUF6534"/>
</dbReference>
<evidence type="ECO:0000313" key="4">
    <source>
        <dbReference type="Proteomes" id="UP001383192"/>
    </source>
</evidence>
<dbReference type="EMBL" id="JAYKXP010000057">
    <property type="protein sequence ID" value="KAK7034510.1"/>
    <property type="molecule type" value="Genomic_DNA"/>
</dbReference>
<feature type="transmembrane region" description="Helical" evidence="1">
    <location>
        <begin position="247"/>
        <end position="269"/>
    </location>
</feature>
<sequence>MGSFIPTMAILPRAVGSGGTILPPTAEQIAMAKTVESIYGPTIIGILFAMILYGVSITQMYFYLNAFKEDKWWMKYLVCGFFDVIFTRPLICVVRLKLLSLFILDTSIVALDFQFLYETLVKHFGFSSTAMKAGWAFGVNRGLTGLVGAIVQCFFAWRVQKLTGIRTLCALIVALSLVGLGGSIALAITLAQVTFADFDAFKTSAIVWLIATAVADVAITFCLVWFLRSKKGGIKQSNQVIDRIIRLTMETGALTTIFAIMDLICYLTMGNVNGAHITFQVILSKLYINSLLASLNSRVGNWSSSKSNSGTTKPGDAYAMSNRIERIDPTQVSSIQELVESIIDELRDSPETLKSCSLVTSNWVSRSRWHLVWELEMTPPSINHISGRDREKLIDETKARYDKLLDILDSPQCTFYASVYRLVFRGARDVERAPCFTTDQEWLEPLLSPSRLAKWTGVTELWFDDICHGTVWYSEAWKNFFAKDADARVVNFREKIEYLSLVHLPVRHPKTVLEIVGSVSLFPAVEELQIGLYVPPNIYVGHDPAIESEMMMASIADLRMETAKLGEPPKKLTALEMFNRWSVWVVSPCRVLWSWFTVKKVVLETLTIKIDLMTPGDFYYLEDYLTQIGPELKYLDFTTAFHGDYEFPPEAAFEKRLKLRLLLAQFHIDRILAQSTSITDVSIEHVFFYDVRNKCPMSLMQPRRFLDAIPGTSLERLTIYVRADMSIEAEDINADEERDEWKEADAILANATAFPRLEKVALLVYIGSEIKFSSEEEAVTAKDIEDYLRPLFTGCEERGILYFN</sequence>
<dbReference type="Pfam" id="PF20152">
    <property type="entry name" value="DUF6534"/>
    <property type="match status" value="1"/>
</dbReference>
<comment type="caution">
    <text evidence="3">The sequence shown here is derived from an EMBL/GenBank/DDBJ whole genome shotgun (WGS) entry which is preliminary data.</text>
</comment>
<feature type="transmembrane region" description="Helical" evidence="1">
    <location>
        <begin position="38"/>
        <end position="61"/>
    </location>
</feature>
<protein>
    <recommendedName>
        <fullName evidence="2">DUF6534 domain-containing protein</fullName>
    </recommendedName>
</protein>
<dbReference type="AlphaFoldDB" id="A0AAW0C6E4"/>
<feature type="transmembrane region" description="Helical" evidence="1">
    <location>
        <begin position="137"/>
        <end position="157"/>
    </location>
</feature>